<dbReference type="AlphaFoldDB" id="A0A5B7F6H7"/>
<proteinExistence type="predicted"/>
<name>A0A5B7F6H7_PORTR</name>
<sequence length="181" mass="19808">MYVGNVVIYSKLAKFVGHRIVSVMCSVPHCEVGRVPQQCGQLRSGQPLPDELKEPVTMKVPYFRTRPSNSASRLSPLAVLQGKSVTASLTSTVRFFVTCICVIPVVERNEYALVVGKDMRWRECTREYGTEVVYGTERCREGHPGDHKGPWRPCVVSRGAVVGETGGKGGGLGKIEASLIE</sequence>
<dbReference type="EMBL" id="VSRR010004778">
    <property type="protein sequence ID" value="MPC40688.1"/>
    <property type="molecule type" value="Genomic_DNA"/>
</dbReference>
<accession>A0A5B7F6H7</accession>
<evidence type="ECO:0000313" key="1">
    <source>
        <dbReference type="EMBL" id="MPC40688.1"/>
    </source>
</evidence>
<evidence type="ECO:0000313" key="2">
    <source>
        <dbReference type="Proteomes" id="UP000324222"/>
    </source>
</evidence>
<keyword evidence="2" id="KW-1185">Reference proteome</keyword>
<protein>
    <submittedName>
        <fullName evidence="1">Uncharacterized protein</fullName>
    </submittedName>
</protein>
<gene>
    <name evidence="1" type="ORF">E2C01_034253</name>
</gene>
<reference evidence="1 2" key="1">
    <citation type="submission" date="2019-05" db="EMBL/GenBank/DDBJ databases">
        <title>Another draft genome of Portunus trituberculatus and its Hox gene families provides insights of decapod evolution.</title>
        <authorList>
            <person name="Jeong J.-H."/>
            <person name="Song I."/>
            <person name="Kim S."/>
            <person name="Choi T."/>
            <person name="Kim D."/>
            <person name="Ryu S."/>
            <person name="Kim W."/>
        </authorList>
    </citation>
    <scope>NUCLEOTIDE SEQUENCE [LARGE SCALE GENOMIC DNA]</scope>
    <source>
        <tissue evidence="1">Muscle</tissue>
    </source>
</reference>
<comment type="caution">
    <text evidence="1">The sequence shown here is derived from an EMBL/GenBank/DDBJ whole genome shotgun (WGS) entry which is preliminary data.</text>
</comment>
<organism evidence="1 2">
    <name type="scientific">Portunus trituberculatus</name>
    <name type="common">Swimming crab</name>
    <name type="synonym">Neptunus trituberculatus</name>
    <dbReference type="NCBI Taxonomy" id="210409"/>
    <lineage>
        <taxon>Eukaryota</taxon>
        <taxon>Metazoa</taxon>
        <taxon>Ecdysozoa</taxon>
        <taxon>Arthropoda</taxon>
        <taxon>Crustacea</taxon>
        <taxon>Multicrustacea</taxon>
        <taxon>Malacostraca</taxon>
        <taxon>Eumalacostraca</taxon>
        <taxon>Eucarida</taxon>
        <taxon>Decapoda</taxon>
        <taxon>Pleocyemata</taxon>
        <taxon>Brachyura</taxon>
        <taxon>Eubrachyura</taxon>
        <taxon>Portunoidea</taxon>
        <taxon>Portunidae</taxon>
        <taxon>Portuninae</taxon>
        <taxon>Portunus</taxon>
    </lineage>
</organism>
<dbReference type="Proteomes" id="UP000324222">
    <property type="component" value="Unassembled WGS sequence"/>
</dbReference>